<name>A0A1X7TCZ1_AMPQE</name>
<evidence type="ECO:0000313" key="2">
    <source>
        <dbReference type="EnsemblMetazoa" id="Aqu2.1.12458_001"/>
    </source>
</evidence>
<evidence type="ECO:0008006" key="3">
    <source>
        <dbReference type="Google" id="ProtNLM"/>
    </source>
</evidence>
<dbReference type="PANTHER" id="PTHR35617">
    <property type="entry name" value="PHAGE_INTEGRASE DOMAIN-CONTAINING PROTEIN"/>
    <property type="match status" value="1"/>
</dbReference>
<evidence type="ECO:0000256" key="1">
    <source>
        <dbReference type="ARBA" id="ARBA00023172"/>
    </source>
</evidence>
<dbReference type="eggNOG" id="ENOG502SZ6P">
    <property type="taxonomic scope" value="Eukaryota"/>
</dbReference>
<dbReference type="GO" id="GO:0015074">
    <property type="term" value="P:DNA integration"/>
    <property type="evidence" value="ECO:0007669"/>
    <property type="project" value="InterPro"/>
</dbReference>
<dbReference type="Gene3D" id="1.10.443.10">
    <property type="entry name" value="Intergrase catalytic core"/>
    <property type="match status" value="1"/>
</dbReference>
<dbReference type="InterPro" id="IPR013762">
    <property type="entry name" value="Integrase-like_cat_sf"/>
</dbReference>
<sequence>MLLALTCPSHSADISKLNLRGYRNTPEGAVFTPTALAKQFRLGRNLKDFFYPRFVENKRLCPVKSLTLYIERTKELRGNNDQLFISFIKPHHPVTSSTIARWLKLAMESAGINTSVFKAHSVRNASTSAAAMQGVTTEDILSAAD</sequence>
<accession>A0A1X7TCZ1</accession>
<dbReference type="PANTHER" id="PTHR35617:SF3">
    <property type="entry name" value="CORE-BINDING (CB) DOMAIN-CONTAINING PROTEIN"/>
    <property type="match status" value="1"/>
</dbReference>
<reference evidence="2" key="1">
    <citation type="submission" date="2017-05" db="UniProtKB">
        <authorList>
            <consortium name="EnsemblMetazoa"/>
        </authorList>
    </citation>
    <scope>IDENTIFICATION</scope>
</reference>
<dbReference type="EnsemblMetazoa" id="Aqu2.1.12458_001">
    <property type="protein sequence ID" value="Aqu2.1.12458_001"/>
    <property type="gene ID" value="Aqu2.1.12458"/>
</dbReference>
<dbReference type="SUPFAM" id="SSF56349">
    <property type="entry name" value="DNA breaking-rejoining enzymes"/>
    <property type="match status" value="1"/>
</dbReference>
<dbReference type="GO" id="GO:0006310">
    <property type="term" value="P:DNA recombination"/>
    <property type="evidence" value="ECO:0007669"/>
    <property type="project" value="UniProtKB-KW"/>
</dbReference>
<dbReference type="InterPro" id="IPR011010">
    <property type="entry name" value="DNA_brk_join_enz"/>
</dbReference>
<organism evidence="2">
    <name type="scientific">Amphimedon queenslandica</name>
    <name type="common">Sponge</name>
    <dbReference type="NCBI Taxonomy" id="400682"/>
    <lineage>
        <taxon>Eukaryota</taxon>
        <taxon>Metazoa</taxon>
        <taxon>Porifera</taxon>
        <taxon>Demospongiae</taxon>
        <taxon>Heteroscleromorpha</taxon>
        <taxon>Haplosclerida</taxon>
        <taxon>Niphatidae</taxon>
        <taxon>Amphimedon</taxon>
    </lineage>
</organism>
<proteinExistence type="predicted"/>
<keyword evidence="1" id="KW-0233">DNA recombination</keyword>
<dbReference type="OMA" id="EYINRTQ"/>
<dbReference type="GO" id="GO:0003677">
    <property type="term" value="F:DNA binding"/>
    <property type="evidence" value="ECO:0007669"/>
    <property type="project" value="InterPro"/>
</dbReference>
<dbReference type="AlphaFoldDB" id="A0A1X7TCZ1"/>
<protein>
    <recommendedName>
        <fullName evidence="3">Tyr recombinase domain-containing protein</fullName>
    </recommendedName>
</protein>
<dbReference type="InParanoid" id="A0A1X7TCZ1"/>